<organism evidence="2 3">
    <name type="scientific">Blastococcus tunisiensis</name>
    <dbReference type="NCBI Taxonomy" id="1798228"/>
    <lineage>
        <taxon>Bacteria</taxon>
        <taxon>Bacillati</taxon>
        <taxon>Actinomycetota</taxon>
        <taxon>Actinomycetes</taxon>
        <taxon>Geodermatophilales</taxon>
        <taxon>Geodermatophilaceae</taxon>
        <taxon>Blastococcus</taxon>
    </lineage>
</organism>
<evidence type="ECO:0000313" key="3">
    <source>
        <dbReference type="Proteomes" id="UP000198589"/>
    </source>
</evidence>
<evidence type="ECO:0000313" key="2">
    <source>
        <dbReference type="EMBL" id="SFF11468.1"/>
    </source>
</evidence>
<name>A0A1I2G2T1_9ACTN</name>
<protein>
    <submittedName>
        <fullName evidence="2">Uncharacterized protein</fullName>
    </submittedName>
</protein>
<dbReference type="RefSeq" id="WP_139228874.1">
    <property type="nucleotide sequence ID" value="NZ_FOND01000009.1"/>
</dbReference>
<reference evidence="3" key="1">
    <citation type="submission" date="2016-10" db="EMBL/GenBank/DDBJ databases">
        <authorList>
            <person name="Varghese N."/>
            <person name="Submissions S."/>
        </authorList>
    </citation>
    <scope>NUCLEOTIDE SEQUENCE [LARGE SCALE GENOMIC DNA]</scope>
    <source>
        <strain evidence="3">DSM 46838</strain>
    </source>
</reference>
<keyword evidence="3" id="KW-1185">Reference proteome</keyword>
<dbReference type="EMBL" id="FOND01000009">
    <property type="protein sequence ID" value="SFF11468.1"/>
    <property type="molecule type" value="Genomic_DNA"/>
</dbReference>
<accession>A0A1I2G2T1</accession>
<dbReference type="AlphaFoldDB" id="A0A1I2G2T1"/>
<dbReference type="Proteomes" id="UP000198589">
    <property type="component" value="Unassembled WGS sequence"/>
</dbReference>
<proteinExistence type="predicted"/>
<feature type="region of interest" description="Disordered" evidence="1">
    <location>
        <begin position="110"/>
        <end position="133"/>
    </location>
</feature>
<sequence length="133" mass="14746">MALNTWWTADPAQRYWMEITLRDDLGVNLKAPKLNAGVWSYDLVGEVKPGDRVLPWSGKARALVGWSDVMESATTVPEYTWQPRGTSGRALPDPRTTEGWVAPLEGFSHFPRSGAHSPASRPNSTASPWGRVR</sequence>
<dbReference type="STRING" id="1798228.SAMN05216574_1094"/>
<dbReference type="OrthoDB" id="4379767at2"/>
<gene>
    <name evidence="2" type="ORF">SAMN05216574_1094</name>
</gene>
<evidence type="ECO:0000256" key="1">
    <source>
        <dbReference type="SAM" id="MobiDB-lite"/>
    </source>
</evidence>